<dbReference type="EMBL" id="MDYQ01000001">
    <property type="protein sequence ID" value="PRP89812.1"/>
    <property type="molecule type" value="Genomic_DNA"/>
</dbReference>
<gene>
    <name evidence="2" type="ORF">PROFUN_00154</name>
</gene>
<dbReference type="Proteomes" id="UP000241769">
    <property type="component" value="Unassembled WGS sequence"/>
</dbReference>
<proteinExistence type="predicted"/>
<evidence type="ECO:0000313" key="3">
    <source>
        <dbReference type="Proteomes" id="UP000241769"/>
    </source>
</evidence>
<organism evidence="2 3">
    <name type="scientific">Planoprotostelium fungivorum</name>
    <dbReference type="NCBI Taxonomy" id="1890364"/>
    <lineage>
        <taxon>Eukaryota</taxon>
        <taxon>Amoebozoa</taxon>
        <taxon>Evosea</taxon>
        <taxon>Variosea</taxon>
        <taxon>Cavosteliida</taxon>
        <taxon>Cavosteliaceae</taxon>
        <taxon>Planoprotostelium</taxon>
    </lineage>
</organism>
<dbReference type="InParanoid" id="A0A2P6P0S2"/>
<accession>A0A2P6P0S2</accession>
<sequence>MTFVTPSALLNLIQVLLCWNWRCCRMWDALRWNVENDYQLPLPKDLRRFDLNGQWVNTSVLVWCDECGILNARENLRGKKTEELGHERNITHGSRQG</sequence>
<evidence type="ECO:0000313" key="2">
    <source>
        <dbReference type="EMBL" id="PRP89812.1"/>
    </source>
</evidence>
<feature type="chain" id="PRO_5015171886" evidence="1">
    <location>
        <begin position="19"/>
        <end position="97"/>
    </location>
</feature>
<evidence type="ECO:0000256" key="1">
    <source>
        <dbReference type="SAM" id="SignalP"/>
    </source>
</evidence>
<dbReference type="AlphaFoldDB" id="A0A2P6P0S2"/>
<protein>
    <submittedName>
        <fullName evidence="2">Uncharacterized protein</fullName>
    </submittedName>
</protein>
<keyword evidence="3" id="KW-1185">Reference proteome</keyword>
<comment type="caution">
    <text evidence="2">The sequence shown here is derived from an EMBL/GenBank/DDBJ whole genome shotgun (WGS) entry which is preliminary data.</text>
</comment>
<feature type="signal peptide" evidence="1">
    <location>
        <begin position="1"/>
        <end position="18"/>
    </location>
</feature>
<keyword evidence="1" id="KW-0732">Signal</keyword>
<reference evidence="2 3" key="1">
    <citation type="journal article" date="2018" name="Genome Biol. Evol.">
        <title>Multiple Roots of Fruiting Body Formation in Amoebozoa.</title>
        <authorList>
            <person name="Hillmann F."/>
            <person name="Forbes G."/>
            <person name="Novohradska S."/>
            <person name="Ferling I."/>
            <person name="Riege K."/>
            <person name="Groth M."/>
            <person name="Westermann M."/>
            <person name="Marz M."/>
            <person name="Spaller T."/>
            <person name="Winckler T."/>
            <person name="Schaap P."/>
            <person name="Glockner G."/>
        </authorList>
    </citation>
    <scope>NUCLEOTIDE SEQUENCE [LARGE SCALE GENOMIC DNA]</scope>
    <source>
        <strain evidence="2 3">Jena</strain>
    </source>
</reference>
<name>A0A2P6P0S2_9EUKA</name>